<evidence type="ECO:0000256" key="5">
    <source>
        <dbReference type="ARBA" id="ARBA00022679"/>
    </source>
</evidence>
<evidence type="ECO:0000256" key="16">
    <source>
        <dbReference type="ARBA" id="ARBA00042873"/>
    </source>
</evidence>
<evidence type="ECO:0000313" key="21">
    <source>
        <dbReference type="Proteomes" id="UP000044616"/>
    </source>
</evidence>
<evidence type="ECO:0000256" key="3">
    <source>
        <dbReference type="ARBA" id="ARBA00022475"/>
    </source>
</evidence>
<keyword evidence="2" id="KW-0813">Transport</keyword>
<comment type="function">
    <text evidence="11">The phosphoenolpyruvate-dependent sugar phosphotransferase system (sugar PTS), a major carbohydrate active transport system, catalyzes the phosphorylation of incoming sugar substrates concomitantly with their translocation across the cell membrane. The enzyme II complex composed of PtsG and Crr is involved in glucose transport.</text>
</comment>
<dbReference type="SUPFAM" id="SSF51261">
    <property type="entry name" value="Duplicated hybrid motif"/>
    <property type="match status" value="1"/>
</dbReference>
<protein>
    <recommendedName>
        <fullName evidence="13">PTS system glucose-specific EIIA component</fullName>
    </recommendedName>
    <alternativeName>
        <fullName evidence="16">EIIA-Glc</fullName>
    </alternativeName>
    <alternativeName>
        <fullName evidence="15">EIII-Glc</fullName>
    </alternativeName>
    <alternativeName>
        <fullName evidence="14">Glucose-specific phosphotransferase enzyme IIA component</fullName>
    </alternativeName>
</protein>
<dbReference type="NCBIfam" id="TIGR00830">
    <property type="entry name" value="PTBA"/>
    <property type="match status" value="1"/>
</dbReference>
<sequence length="263" mass="29318">MSNAHIEQAQDILTAVGGVENVIDVSRDTKRMTIQMNHAIPSTANEVKQIAGVKAIEENDEQFTIMFKENVEDIYKQLQLLIEKDKSRADSENNNAKTQETKQTATIKVTTPILVKAPIAGRRILLKEVRDSIFREKMVGEGLAIKAHDMSKIISPFTGTVSMTVPTKHAIGIHSEEGVDLVIHIGVNTVKLNGEGFECLVNQDDYVNKGQILLKFNQNYIEQQGYNSDVIVVISNSSDFGKVELTMNEIITTEDVIFKIFKN</sequence>
<keyword evidence="4" id="KW-0762">Sugar transport</keyword>
<evidence type="ECO:0000259" key="18">
    <source>
        <dbReference type="PROSITE" id="PS51093"/>
    </source>
</evidence>
<dbReference type="Gene3D" id="2.70.70.10">
    <property type="entry name" value="Glucose Permease (Domain IIA)"/>
    <property type="match status" value="1"/>
</dbReference>
<dbReference type="EMBL" id="CCEH01000002">
    <property type="protein sequence ID" value="CDR27097.1"/>
    <property type="molecule type" value="Genomic_DNA"/>
</dbReference>
<dbReference type="Pfam" id="PF00358">
    <property type="entry name" value="PTS_EIIA_1"/>
    <property type="match status" value="1"/>
</dbReference>
<comment type="subcellular location">
    <subcellularLocation>
        <location evidence="1">Cytoplasm</location>
    </subcellularLocation>
</comment>
<feature type="domain" description="PTS EIIB type-1" evidence="19">
    <location>
        <begin position="6"/>
        <end position="88"/>
    </location>
</feature>
<evidence type="ECO:0000313" key="20">
    <source>
        <dbReference type="EMBL" id="CDR27097.1"/>
    </source>
</evidence>
<evidence type="ECO:0000256" key="14">
    <source>
        <dbReference type="ARBA" id="ARBA00042296"/>
    </source>
</evidence>
<dbReference type="AlphaFoldDB" id="A0A077UIX0"/>
<dbReference type="InterPro" id="IPR011055">
    <property type="entry name" value="Dup_hybrid_motif"/>
</dbReference>
<evidence type="ECO:0000256" key="12">
    <source>
        <dbReference type="ARBA" id="ARBA00038632"/>
    </source>
</evidence>
<dbReference type="PANTHER" id="PTHR45008:SF1">
    <property type="entry name" value="PTS SYSTEM GLUCOSE-SPECIFIC EIIA COMPONENT"/>
    <property type="match status" value="1"/>
</dbReference>
<dbReference type="GO" id="GO:0008982">
    <property type="term" value="F:protein-N(PI)-phosphohistidine-sugar phosphotransferase activity"/>
    <property type="evidence" value="ECO:0007669"/>
    <property type="project" value="InterPro"/>
</dbReference>
<evidence type="ECO:0000256" key="17">
    <source>
        <dbReference type="PROSITE-ProRule" id="PRU00421"/>
    </source>
</evidence>
<dbReference type="PANTHER" id="PTHR45008">
    <property type="entry name" value="PTS SYSTEM GLUCOSE-SPECIFIC EIIA COMPONENT"/>
    <property type="match status" value="1"/>
</dbReference>
<evidence type="ECO:0000256" key="6">
    <source>
        <dbReference type="ARBA" id="ARBA00022683"/>
    </source>
</evidence>
<gene>
    <name evidence="20" type="primary">ptsG_3</name>
    <name evidence="20" type="ORF">ERS140147_00354</name>
</gene>
<evidence type="ECO:0000256" key="8">
    <source>
        <dbReference type="ARBA" id="ARBA00022777"/>
    </source>
</evidence>
<evidence type="ECO:0000256" key="7">
    <source>
        <dbReference type="ARBA" id="ARBA00022692"/>
    </source>
</evidence>
<keyword evidence="6" id="KW-0598">Phosphotransferase system</keyword>
<evidence type="ECO:0000256" key="13">
    <source>
        <dbReference type="ARBA" id="ARBA00039163"/>
    </source>
</evidence>
<comment type="caution">
    <text evidence="17">Lacks conserved residue(s) required for the propagation of feature annotation.</text>
</comment>
<dbReference type="RefSeq" id="WP_047529226.1">
    <property type="nucleotide sequence ID" value="NZ_CCEH01000002.1"/>
</dbReference>
<keyword evidence="10" id="KW-0472">Membrane</keyword>
<evidence type="ECO:0000256" key="9">
    <source>
        <dbReference type="ARBA" id="ARBA00022989"/>
    </source>
</evidence>
<accession>A0A077UIX0</accession>
<reference evidence="20 21" key="1">
    <citation type="submission" date="2014-05" db="EMBL/GenBank/DDBJ databases">
        <authorList>
            <person name="Aslett A.Martin."/>
            <person name="De Silva Nishadi"/>
        </authorList>
    </citation>
    <scope>NUCLEOTIDE SEQUENCE [LARGE SCALE GENOMIC DNA]</scope>
</reference>
<evidence type="ECO:0000256" key="1">
    <source>
        <dbReference type="ARBA" id="ARBA00004496"/>
    </source>
</evidence>
<name>A0A077UIX0_9STAP</name>
<evidence type="ECO:0000259" key="19">
    <source>
        <dbReference type="PROSITE" id="PS51098"/>
    </source>
</evidence>
<keyword evidence="8" id="KW-0418">Kinase</keyword>
<keyword evidence="5" id="KW-0808">Transferase</keyword>
<evidence type="ECO:0000256" key="4">
    <source>
        <dbReference type="ARBA" id="ARBA00022597"/>
    </source>
</evidence>
<evidence type="ECO:0000256" key="2">
    <source>
        <dbReference type="ARBA" id="ARBA00022448"/>
    </source>
</evidence>
<proteinExistence type="predicted"/>
<organism evidence="20 21">
    <name type="scientific">Staphylococcus schweitzeri</name>
    <dbReference type="NCBI Taxonomy" id="1654388"/>
    <lineage>
        <taxon>Bacteria</taxon>
        <taxon>Bacillati</taxon>
        <taxon>Bacillota</taxon>
        <taxon>Bacilli</taxon>
        <taxon>Bacillales</taxon>
        <taxon>Staphylococcaceae</taxon>
        <taxon>Staphylococcus</taxon>
    </lineage>
</organism>
<dbReference type="GO" id="GO:0009401">
    <property type="term" value="P:phosphoenolpyruvate-dependent sugar phosphotransferase system"/>
    <property type="evidence" value="ECO:0007669"/>
    <property type="project" value="UniProtKB-KW"/>
</dbReference>
<evidence type="ECO:0000256" key="15">
    <source>
        <dbReference type="ARBA" id="ARBA00042526"/>
    </source>
</evidence>
<evidence type="ECO:0000256" key="10">
    <source>
        <dbReference type="ARBA" id="ARBA00023136"/>
    </source>
</evidence>
<dbReference type="PROSITE" id="PS51093">
    <property type="entry name" value="PTS_EIIA_TYPE_1"/>
    <property type="match status" value="1"/>
</dbReference>
<feature type="domain" description="PTS EIIA type-1" evidence="18">
    <location>
        <begin position="131"/>
        <end position="236"/>
    </location>
</feature>
<evidence type="ECO:0000256" key="11">
    <source>
        <dbReference type="ARBA" id="ARBA00037252"/>
    </source>
</evidence>
<dbReference type="GO" id="GO:0016301">
    <property type="term" value="F:kinase activity"/>
    <property type="evidence" value="ECO:0007669"/>
    <property type="project" value="UniProtKB-KW"/>
</dbReference>
<dbReference type="Proteomes" id="UP000044616">
    <property type="component" value="Unassembled WGS sequence"/>
</dbReference>
<dbReference type="SUPFAM" id="SSF55604">
    <property type="entry name" value="Glucose permease domain IIB"/>
    <property type="match status" value="1"/>
</dbReference>
<dbReference type="InterPro" id="IPR036878">
    <property type="entry name" value="Glu_permease_IIB"/>
</dbReference>
<keyword evidence="7" id="KW-0812">Transmembrane</keyword>
<dbReference type="InterPro" id="IPR001127">
    <property type="entry name" value="PTS_EIIA_1_perm"/>
</dbReference>
<dbReference type="PROSITE" id="PS51098">
    <property type="entry name" value="PTS_EIIB_TYPE_1"/>
    <property type="match status" value="1"/>
</dbReference>
<dbReference type="Gene3D" id="3.30.1360.60">
    <property type="entry name" value="Glucose permease domain IIB"/>
    <property type="match status" value="1"/>
</dbReference>
<dbReference type="PROSITE" id="PS00371">
    <property type="entry name" value="PTS_EIIA_TYPE_1_HIS"/>
    <property type="match status" value="1"/>
</dbReference>
<dbReference type="InterPro" id="IPR050890">
    <property type="entry name" value="PTS_EIIA_component"/>
</dbReference>
<keyword evidence="9" id="KW-1133">Transmembrane helix</keyword>
<comment type="subunit">
    <text evidence="12">Heterodimer with glycerol kinase (glpk).</text>
</comment>
<dbReference type="GO" id="GO:0005737">
    <property type="term" value="C:cytoplasm"/>
    <property type="evidence" value="ECO:0007669"/>
    <property type="project" value="UniProtKB-SubCell"/>
</dbReference>
<keyword evidence="3" id="KW-1003">Cell membrane</keyword>
<dbReference type="InterPro" id="IPR001996">
    <property type="entry name" value="PTS_IIB_1"/>
</dbReference>